<proteinExistence type="predicted"/>
<dbReference type="Proteomes" id="UP001152622">
    <property type="component" value="Chromosome 2"/>
</dbReference>
<organism evidence="2 3">
    <name type="scientific">Synaphobranchus kaupii</name>
    <name type="common">Kaup's arrowtooth eel</name>
    <dbReference type="NCBI Taxonomy" id="118154"/>
    <lineage>
        <taxon>Eukaryota</taxon>
        <taxon>Metazoa</taxon>
        <taxon>Chordata</taxon>
        <taxon>Craniata</taxon>
        <taxon>Vertebrata</taxon>
        <taxon>Euteleostomi</taxon>
        <taxon>Actinopterygii</taxon>
        <taxon>Neopterygii</taxon>
        <taxon>Teleostei</taxon>
        <taxon>Anguilliformes</taxon>
        <taxon>Synaphobranchidae</taxon>
        <taxon>Synaphobranchus</taxon>
    </lineage>
</organism>
<dbReference type="EMBL" id="JAINUF010000002">
    <property type="protein sequence ID" value="KAJ8376042.1"/>
    <property type="molecule type" value="Genomic_DNA"/>
</dbReference>
<evidence type="ECO:0000256" key="1">
    <source>
        <dbReference type="SAM" id="MobiDB-lite"/>
    </source>
</evidence>
<reference evidence="2" key="1">
    <citation type="journal article" date="2023" name="Science">
        <title>Genome structures resolve the early diversification of teleost fishes.</title>
        <authorList>
            <person name="Parey E."/>
            <person name="Louis A."/>
            <person name="Montfort J."/>
            <person name="Bouchez O."/>
            <person name="Roques C."/>
            <person name="Iampietro C."/>
            <person name="Lluch J."/>
            <person name="Castinel A."/>
            <person name="Donnadieu C."/>
            <person name="Desvignes T."/>
            <person name="Floi Bucao C."/>
            <person name="Jouanno E."/>
            <person name="Wen M."/>
            <person name="Mejri S."/>
            <person name="Dirks R."/>
            <person name="Jansen H."/>
            <person name="Henkel C."/>
            <person name="Chen W.J."/>
            <person name="Zahm M."/>
            <person name="Cabau C."/>
            <person name="Klopp C."/>
            <person name="Thompson A.W."/>
            <person name="Robinson-Rechavi M."/>
            <person name="Braasch I."/>
            <person name="Lecointre G."/>
            <person name="Bobe J."/>
            <person name="Postlethwait J.H."/>
            <person name="Berthelot C."/>
            <person name="Roest Crollius H."/>
            <person name="Guiguen Y."/>
        </authorList>
    </citation>
    <scope>NUCLEOTIDE SEQUENCE</scope>
    <source>
        <strain evidence="2">WJC10195</strain>
    </source>
</reference>
<feature type="region of interest" description="Disordered" evidence="1">
    <location>
        <begin position="1"/>
        <end position="32"/>
    </location>
</feature>
<evidence type="ECO:0000313" key="3">
    <source>
        <dbReference type="Proteomes" id="UP001152622"/>
    </source>
</evidence>
<comment type="caution">
    <text evidence="2">The sequence shown here is derived from an EMBL/GenBank/DDBJ whole genome shotgun (WGS) entry which is preliminary data.</text>
</comment>
<accession>A0A9Q1G5Y3</accession>
<gene>
    <name evidence="2" type="ORF">SKAU_G00066220</name>
</gene>
<evidence type="ECO:0000313" key="2">
    <source>
        <dbReference type="EMBL" id="KAJ8376042.1"/>
    </source>
</evidence>
<dbReference type="AlphaFoldDB" id="A0A9Q1G5Y3"/>
<name>A0A9Q1G5Y3_SYNKA</name>
<protein>
    <submittedName>
        <fullName evidence="2">Uncharacterized protein</fullName>
    </submittedName>
</protein>
<sequence>MSLSCSRSHKPGSALSPGQQTRSGPLSALVPDPTREAAGDLSWLLFLWSLALGSGVMKGALRRAQWITDPSSGVVRVLPELSCHTVQSARCPLVSQTQKCPGSGWETAQSGDKK</sequence>
<keyword evidence="3" id="KW-1185">Reference proteome</keyword>